<evidence type="ECO:0000256" key="4">
    <source>
        <dbReference type="RuleBase" id="RU362116"/>
    </source>
</evidence>
<dbReference type="InterPro" id="IPR001444">
    <property type="entry name" value="Flag_bb_rod_N"/>
</dbReference>
<proteinExistence type="inferred from homology"/>
<feature type="domain" description="Flagellar hook protein FlgE/F/G-like D1" evidence="7">
    <location>
        <begin position="68"/>
        <end position="130"/>
    </location>
</feature>
<evidence type="ECO:0000313" key="9">
    <source>
        <dbReference type="Proteomes" id="UP000184076"/>
    </source>
</evidence>
<protein>
    <submittedName>
        <fullName evidence="8">Flagellar basal-body rod protein FlgG</fullName>
    </submittedName>
</protein>
<dbReference type="InterPro" id="IPR010930">
    <property type="entry name" value="Flg_bb/hook_C_dom"/>
</dbReference>
<dbReference type="Pfam" id="PF00460">
    <property type="entry name" value="Flg_bb_rod"/>
    <property type="match status" value="1"/>
</dbReference>
<comment type="subcellular location">
    <subcellularLocation>
        <location evidence="1 4">Bacterial flagellum basal body</location>
    </subcellularLocation>
</comment>
<dbReference type="Pfam" id="PF06429">
    <property type="entry name" value="Flg_bbr_C"/>
    <property type="match status" value="1"/>
</dbReference>
<evidence type="ECO:0000259" key="7">
    <source>
        <dbReference type="Pfam" id="PF22692"/>
    </source>
</evidence>
<evidence type="ECO:0000256" key="3">
    <source>
        <dbReference type="ARBA" id="ARBA00023143"/>
    </source>
</evidence>
<dbReference type="STRING" id="1121391.SAMN02745206_00594"/>
<dbReference type="PANTHER" id="PTHR30435:SF19">
    <property type="entry name" value="FLAGELLAR BASAL-BODY ROD PROTEIN FLGG"/>
    <property type="match status" value="1"/>
</dbReference>
<feature type="domain" description="Flagellar basal-body/hook protein C-terminal" evidence="6">
    <location>
        <begin position="177"/>
        <end position="217"/>
    </location>
</feature>
<dbReference type="InterPro" id="IPR020013">
    <property type="entry name" value="Flagellar_FlgE/F/G"/>
</dbReference>
<comment type="similarity">
    <text evidence="2 4">Belongs to the flagella basal body rod proteins family.</text>
</comment>
<accession>A0A1M4UYC5</accession>
<dbReference type="RefSeq" id="WP_073036772.1">
    <property type="nucleotide sequence ID" value="NZ_FQVB01000005.1"/>
</dbReference>
<dbReference type="GO" id="GO:0071978">
    <property type="term" value="P:bacterial-type flagellum-dependent swarming motility"/>
    <property type="evidence" value="ECO:0007669"/>
    <property type="project" value="TreeGrafter"/>
</dbReference>
<organism evidence="8 9">
    <name type="scientific">Desulfacinum infernum DSM 9756</name>
    <dbReference type="NCBI Taxonomy" id="1121391"/>
    <lineage>
        <taxon>Bacteria</taxon>
        <taxon>Pseudomonadati</taxon>
        <taxon>Thermodesulfobacteriota</taxon>
        <taxon>Syntrophobacteria</taxon>
        <taxon>Syntrophobacterales</taxon>
        <taxon>Syntrophobacteraceae</taxon>
        <taxon>Desulfacinum</taxon>
    </lineage>
</organism>
<keyword evidence="8" id="KW-0282">Flagellum</keyword>
<keyword evidence="3 4" id="KW-0975">Bacterial flagellum</keyword>
<dbReference type="InterPro" id="IPR019776">
    <property type="entry name" value="Flagellar_basal_body_rod_CS"/>
</dbReference>
<sequence>MRLSPYTAVLGAIQEGKKMDVVANNLANAASPGYRKVAPRFSQFMEMETHVKTDPGPVRRTDNPWDIAIRGEGYLRVRTDQGERYTRAGNLTVNDQGQLVTQDGWPVLGQGGVIELTGTDFRVDPTGQVYDGAEVVDVLDVVVFPEGTQLQQDRANLLSPATPGAVPVPAANYEIEQGALEGANFSVVEEMTSLIETMRTFETCQKIIKTSYEEDKQIITQLGKA</sequence>
<evidence type="ECO:0000256" key="2">
    <source>
        <dbReference type="ARBA" id="ARBA00009677"/>
    </source>
</evidence>
<name>A0A1M4UYC5_9BACT</name>
<feature type="domain" description="Flagellar basal body rod protein N-terminal" evidence="5">
    <location>
        <begin position="6"/>
        <end position="35"/>
    </location>
</feature>
<dbReference type="InterPro" id="IPR053967">
    <property type="entry name" value="LlgE_F_G-like_D1"/>
</dbReference>
<dbReference type="InterPro" id="IPR037925">
    <property type="entry name" value="FlgE/F/G-like"/>
</dbReference>
<evidence type="ECO:0000259" key="5">
    <source>
        <dbReference type="Pfam" id="PF00460"/>
    </source>
</evidence>
<evidence type="ECO:0000313" key="8">
    <source>
        <dbReference type="EMBL" id="SHE61659.1"/>
    </source>
</evidence>
<dbReference type="Proteomes" id="UP000184076">
    <property type="component" value="Unassembled WGS sequence"/>
</dbReference>
<dbReference type="PANTHER" id="PTHR30435">
    <property type="entry name" value="FLAGELLAR PROTEIN"/>
    <property type="match status" value="1"/>
</dbReference>
<gene>
    <name evidence="8" type="ORF">SAMN02745206_00594</name>
</gene>
<evidence type="ECO:0000256" key="1">
    <source>
        <dbReference type="ARBA" id="ARBA00004117"/>
    </source>
</evidence>
<dbReference type="GO" id="GO:0009425">
    <property type="term" value="C:bacterial-type flagellum basal body"/>
    <property type="evidence" value="ECO:0007669"/>
    <property type="project" value="UniProtKB-SubCell"/>
</dbReference>
<dbReference type="AlphaFoldDB" id="A0A1M4UYC5"/>
<reference evidence="9" key="1">
    <citation type="submission" date="2016-11" db="EMBL/GenBank/DDBJ databases">
        <authorList>
            <person name="Varghese N."/>
            <person name="Submissions S."/>
        </authorList>
    </citation>
    <scope>NUCLEOTIDE SEQUENCE [LARGE SCALE GENOMIC DNA]</scope>
    <source>
        <strain evidence="9">DSM 9756</strain>
    </source>
</reference>
<dbReference type="NCBIfam" id="TIGR03506">
    <property type="entry name" value="FlgEFG_subfam"/>
    <property type="match status" value="1"/>
</dbReference>
<dbReference type="EMBL" id="FQVB01000005">
    <property type="protein sequence ID" value="SHE61659.1"/>
    <property type="molecule type" value="Genomic_DNA"/>
</dbReference>
<keyword evidence="9" id="KW-1185">Reference proteome</keyword>
<dbReference type="PROSITE" id="PS00588">
    <property type="entry name" value="FLAGELLA_BB_ROD"/>
    <property type="match status" value="1"/>
</dbReference>
<keyword evidence="8" id="KW-0969">Cilium</keyword>
<dbReference type="Pfam" id="PF22692">
    <property type="entry name" value="LlgE_F_G_D1"/>
    <property type="match status" value="1"/>
</dbReference>
<evidence type="ECO:0000259" key="6">
    <source>
        <dbReference type="Pfam" id="PF06429"/>
    </source>
</evidence>
<dbReference type="SUPFAM" id="SSF117143">
    <property type="entry name" value="Flagellar hook protein flgE"/>
    <property type="match status" value="1"/>
</dbReference>
<keyword evidence="8" id="KW-0966">Cell projection</keyword>